<evidence type="ECO:0000313" key="3">
    <source>
        <dbReference type="Proteomes" id="UP000076632"/>
    </source>
</evidence>
<dbReference type="AlphaFoldDB" id="A0A165JBA5"/>
<organism evidence="2 3">
    <name type="scientific">Xylona heveae (strain CBS 132557 / TC161)</name>
    <dbReference type="NCBI Taxonomy" id="1328760"/>
    <lineage>
        <taxon>Eukaryota</taxon>
        <taxon>Fungi</taxon>
        <taxon>Dikarya</taxon>
        <taxon>Ascomycota</taxon>
        <taxon>Pezizomycotina</taxon>
        <taxon>Xylonomycetes</taxon>
        <taxon>Xylonales</taxon>
        <taxon>Xylonaceae</taxon>
        <taxon>Xylona</taxon>
    </lineage>
</organism>
<feature type="region of interest" description="Disordered" evidence="1">
    <location>
        <begin position="1"/>
        <end position="49"/>
    </location>
</feature>
<evidence type="ECO:0000313" key="2">
    <source>
        <dbReference type="EMBL" id="KZF26004.1"/>
    </source>
</evidence>
<accession>A0A165JBA5</accession>
<dbReference type="EMBL" id="KV407454">
    <property type="protein sequence ID" value="KZF26004.1"/>
    <property type="molecule type" value="Genomic_DNA"/>
</dbReference>
<dbReference type="OrthoDB" id="6105938at2759"/>
<dbReference type="PANTHER" id="PTHR38846">
    <property type="entry name" value="C3H1-TYPE DOMAIN-CONTAINING PROTEIN"/>
    <property type="match status" value="1"/>
</dbReference>
<dbReference type="STRING" id="1328760.A0A165JBA5"/>
<name>A0A165JBA5_XYLHT</name>
<sequence length="198" mass="22725">MNMPAGGVKVCAPQPAGKHTSRKHAGGNQANGPQTGANQTGAKPVNSNKTLKPSYFNRFKGFVPNPKGSIRGEFRRLAWYMNWQPHTKEWYHHRYECYDAEFGRWYGTDTSRLDSWRSLCREVGHEGKEFTSITQCKKYLQTIHVNLIDLIDSRRKGTKVRVFQSYAALRAHTLKSGKKVPREMAKKDGFARVFLRFM</sequence>
<keyword evidence="3" id="KW-1185">Reference proteome</keyword>
<dbReference type="PANTHER" id="PTHR38846:SF1">
    <property type="entry name" value="C3H1-TYPE DOMAIN-CONTAINING PROTEIN"/>
    <property type="match status" value="1"/>
</dbReference>
<dbReference type="RefSeq" id="XP_018191559.1">
    <property type="nucleotide sequence ID" value="XM_018333991.1"/>
</dbReference>
<dbReference type="GeneID" id="28899128"/>
<dbReference type="InParanoid" id="A0A165JBA5"/>
<reference evidence="2 3" key="1">
    <citation type="journal article" date="2016" name="Fungal Biol.">
        <title>The genome of Xylona heveae provides a window into fungal endophytism.</title>
        <authorList>
            <person name="Gazis R."/>
            <person name="Kuo A."/>
            <person name="Riley R."/>
            <person name="LaButti K."/>
            <person name="Lipzen A."/>
            <person name="Lin J."/>
            <person name="Amirebrahimi M."/>
            <person name="Hesse C.N."/>
            <person name="Spatafora J.W."/>
            <person name="Henrissat B."/>
            <person name="Hainaut M."/>
            <person name="Grigoriev I.V."/>
            <person name="Hibbett D.S."/>
        </authorList>
    </citation>
    <scope>NUCLEOTIDE SEQUENCE [LARGE SCALE GENOMIC DNA]</scope>
    <source>
        <strain evidence="2 3">TC161</strain>
    </source>
</reference>
<dbReference type="Proteomes" id="UP000076632">
    <property type="component" value="Unassembled WGS sequence"/>
</dbReference>
<proteinExistence type="predicted"/>
<evidence type="ECO:0000256" key="1">
    <source>
        <dbReference type="SAM" id="MobiDB-lite"/>
    </source>
</evidence>
<gene>
    <name evidence="2" type="ORF">L228DRAFT_257511</name>
</gene>
<feature type="compositionally biased region" description="Polar residues" evidence="1">
    <location>
        <begin position="28"/>
        <end position="49"/>
    </location>
</feature>
<dbReference type="OMA" id="YRTEWAR"/>
<protein>
    <submittedName>
        <fullName evidence="2">Uncharacterized protein</fullName>
    </submittedName>
</protein>